<dbReference type="GO" id="GO:0006355">
    <property type="term" value="P:regulation of DNA-templated transcription"/>
    <property type="evidence" value="ECO:0007669"/>
    <property type="project" value="InterPro"/>
</dbReference>
<dbReference type="SMART" id="SM00091">
    <property type="entry name" value="PAS"/>
    <property type="match status" value="2"/>
</dbReference>
<feature type="transmembrane region" description="Helical" evidence="1">
    <location>
        <begin position="43"/>
        <end position="65"/>
    </location>
</feature>
<dbReference type="SUPFAM" id="SSF55073">
    <property type="entry name" value="Nucleotide cyclase"/>
    <property type="match status" value="1"/>
</dbReference>
<dbReference type="InterPro" id="IPR013767">
    <property type="entry name" value="PAS_fold"/>
</dbReference>
<dbReference type="InterPro" id="IPR035965">
    <property type="entry name" value="PAS-like_dom_sf"/>
</dbReference>
<keyword evidence="8" id="KW-1185">Reference proteome</keyword>
<dbReference type="PANTHER" id="PTHR44757:SF2">
    <property type="entry name" value="BIOFILM ARCHITECTURE MAINTENANCE PROTEIN MBAA"/>
    <property type="match status" value="1"/>
</dbReference>
<keyword evidence="1" id="KW-0472">Membrane</keyword>
<dbReference type="CDD" id="cd01948">
    <property type="entry name" value="EAL"/>
    <property type="match status" value="1"/>
</dbReference>
<dbReference type="InterPro" id="IPR029787">
    <property type="entry name" value="Nucleotide_cyclase"/>
</dbReference>
<dbReference type="Pfam" id="PF12860">
    <property type="entry name" value="PAS_7"/>
    <property type="match status" value="1"/>
</dbReference>
<evidence type="ECO:0000259" key="6">
    <source>
        <dbReference type="PROSITE" id="PS50924"/>
    </source>
</evidence>
<keyword evidence="1" id="KW-0812">Transmembrane</keyword>
<dbReference type="PROSITE" id="PS50887">
    <property type="entry name" value="GGDEF"/>
    <property type="match status" value="1"/>
</dbReference>
<feature type="domain" description="GGDEF" evidence="5">
    <location>
        <begin position="527"/>
        <end position="654"/>
    </location>
</feature>
<feature type="transmembrane region" description="Helical" evidence="1">
    <location>
        <begin position="12"/>
        <end position="31"/>
    </location>
</feature>
<dbReference type="InterPro" id="IPR005330">
    <property type="entry name" value="MHYT_dom"/>
</dbReference>
<dbReference type="SUPFAM" id="SSF55785">
    <property type="entry name" value="PYP-like sensor domain (PAS domain)"/>
    <property type="match status" value="2"/>
</dbReference>
<feature type="domain" description="MHYT" evidence="6">
    <location>
        <begin position="12"/>
        <end position="199"/>
    </location>
</feature>
<dbReference type="CDD" id="cd00130">
    <property type="entry name" value="PAS"/>
    <property type="match status" value="1"/>
</dbReference>
<dbReference type="SMART" id="SM00086">
    <property type="entry name" value="PAC"/>
    <property type="match status" value="1"/>
</dbReference>
<evidence type="ECO:0000313" key="7">
    <source>
        <dbReference type="EMBL" id="RVU06334.1"/>
    </source>
</evidence>
<evidence type="ECO:0000259" key="3">
    <source>
        <dbReference type="PROSITE" id="PS50113"/>
    </source>
</evidence>
<dbReference type="InterPro" id="IPR001633">
    <property type="entry name" value="EAL_dom"/>
</dbReference>
<feature type="domain" description="PAS" evidence="2">
    <location>
        <begin position="248"/>
        <end position="305"/>
    </location>
</feature>
<keyword evidence="1" id="KW-1133">Transmembrane helix</keyword>
<dbReference type="Pfam" id="PF00563">
    <property type="entry name" value="EAL"/>
    <property type="match status" value="1"/>
</dbReference>
<evidence type="ECO:0000259" key="2">
    <source>
        <dbReference type="PROSITE" id="PS50112"/>
    </source>
</evidence>
<reference evidence="7 8" key="1">
    <citation type="submission" date="2019-01" db="EMBL/GenBank/DDBJ databases">
        <authorList>
            <person name="Chen W.-M."/>
        </authorList>
    </citation>
    <scope>NUCLEOTIDE SEQUENCE [LARGE SCALE GENOMIC DNA]</scope>
    <source>
        <strain evidence="7 8">FSY-9</strain>
    </source>
</reference>
<feature type="transmembrane region" description="Helical" evidence="1">
    <location>
        <begin position="177"/>
        <end position="195"/>
    </location>
</feature>
<dbReference type="RefSeq" id="WP_127707131.1">
    <property type="nucleotide sequence ID" value="NZ_SACO01000003.1"/>
</dbReference>
<dbReference type="NCBIfam" id="TIGR00254">
    <property type="entry name" value="GGDEF"/>
    <property type="match status" value="1"/>
</dbReference>
<dbReference type="Pfam" id="PF00989">
    <property type="entry name" value="PAS"/>
    <property type="match status" value="1"/>
</dbReference>
<sequence length="915" mass="99537">MPSLLTCIAYQHQPWLVAMAAAICLATAISGTSMLRRAHERRALHWMVAAGLSTGFGVWSTHFVAMLGYLPGVPVSYLVWPTLLSLALVMGGIVLGFALALGLGVGWKGTRQAACTLGAMVVGGSVAAMHYLGMSALEMPASIRWNEAYVLASLVASVVPLYPAFQVVLSDRPLWQAAGWLTLGVVLLHFTGMTAMELVPSRMAQAQGLVLAPAVMSAVVGLATGLQLTLCAVAMMVSRRMWARLQARERDFSILVKGISDCALYMLTPQGKVANWNAGAQRLKGYTAEEVVGEPLARFYTMEDRARGAPQRALAIAHDEGKFTGEGYRCRKDGTTFWAHVTIEKIVDEEGQFIGFAKITRDMTRFKQDQDQLAAMKGQLDMALDNMHQGLALFDADERLVLCNRRLSQLWGVEPDAITAGMTLGEVLSVLAKGDGELRAQLEMALVAYTAEPGVLACREDFVLSVISRPLAEGGWVSTFEDITESRRTEARLAHMARHDPLTGLPNRAHFGEWCAVELEQAARHGLRFAMVAMDLEQFRTVNDVHGYAGGDQALRAIAARLQAACGEGEWVARLGGDEFAAGRILENDQQLSDFLTRLQSCFEGEESVGVNAKFGVALSPADGPDRETLLVNADLAVQRAKASFGEMICYYQSEMDEAVRTRRQIAADLRYAVERQELRLLYQPQHAVQTGELVGYEVLVRWVHGTRGMISPMDFIPIAEETGDILAIGEWVLREAAMAAAQWDNGLKVAVNLSPVQLQQPDLVRRITEILLESGLPPKRLELEITESAIISDKLQALHMLRQIKALGISIAMDDFGTGYSSLDTLHSFPFDKIKIDKSFLMQSSTSPQAAAILRAVLALGRSLKIPVLAEGVETPEQLELLLSEGCAEGQGYLYGRPQPLEADGAPLGLGATG</sequence>
<comment type="caution">
    <text evidence="7">The sequence shown here is derived from an EMBL/GenBank/DDBJ whole genome shotgun (WGS) entry which is preliminary data.</text>
</comment>
<dbReference type="InterPro" id="IPR035919">
    <property type="entry name" value="EAL_sf"/>
</dbReference>
<dbReference type="SMART" id="SM00267">
    <property type="entry name" value="GGDEF"/>
    <property type="match status" value="1"/>
</dbReference>
<dbReference type="OrthoDB" id="9814202at2"/>
<dbReference type="Proteomes" id="UP000282837">
    <property type="component" value="Unassembled WGS sequence"/>
</dbReference>
<feature type="domain" description="PAC" evidence="3">
    <location>
        <begin position="323"/>
        <end position="375"/>
    </location>
</feature>
<dbReference type="PROSITE" id="PS50924">
    <property type="entry name" value="MHYT"/>
    <property type="match status" value="1"/>
</dbReference>
<dbReference type="PROSITE" id="PS50112">
    <property type="entry name" value="PAS"/>
    <property type="match status" value="1"/>
</dbReference>
<dbReference type="Gene3D" id="3.30.70.270">
    <property type="match status" value="1"/>
</dbReference>
<dbReference type="GO" id="GO:0016020">
    <property type="term" value="C:membrane"/>
    <property type="evidence" value="ECO:0007669"/>
    <property type="project" value="UniProtKB-UniRule"/>
</dbReference>
<dbReference type="PROSITE" id="PS50113">
    <property type="entry name" value="PAC"/>
    <property type="match status" value="1"/>
</dbReference>
<dbReference type="InterPro" id="IPR052155">
    <property type="entry name" value="Biofilm_reg_signaling"/>
</dbReference>
<dbReference type="AlphaFoldDB" id="A0A3S2VEV3"/>
<dbReference type="PANTHER" id="PTHR44757">
    <property type="entry name" value="DIGUANYLATE CYCLASE DGCP"/>
    <property type="match status" value="1"/>
</dbReference>
<dbReference type="PROSITE" id="PS50883">
    <property type="entry name" value="EAL"/>
    <property type="match status" value="1"/>
</dbReference>
<feature type="domain" description="EAL" evidence="4">
    <location>
        <begin position="663"/>
        <end position="913"/>
    </location>
</feature>
<gene>
    <name evidence="7" type="ORF">EOE18_05785</name>
</gene>
<dbReference type="InterPro" id="IPR000160">
    <property type="entry name" value="GGDEF_dom"/>
</dbReference>
<dbReference type="SMART" id="SM00052">
    <property type="entry name" value="EAL"/>
    <property type="match status" value="1"/>
</dbReference>
<evidence type="ECO:0000259" key="4">
    <source>
        <dbReference type="PROSITE" id="PS50883"/>
    </source>
</evidence>
<feature type="transmembrane region" description="Helical" evidence="1">
    <location>
        <begin position="77"/>
        <end position="101"/>
    </location>
</feature>
<proteinExistence type="predicted"/>
<evidence type="ECO:0000313" key="8">
    <source>
        <dbReference type="Proteomes" id="UP000282837"/>
    </source>
</evidence>
<accession>A0A3S2VEV3</accession>
<dbReference type="SUPFAM" id="SSF141868">
    <property type="entry name" value="EAL domain-like"/>
    <property type="match status" value="1"/>
</dbReference>
<feature type="transmembrane region" description="Helical" evidence="1">
    <location>
        <begin position="215"/>
        <end position="238"/>
    </location>
</feature>
<dbReference type="InterPro" id="IPR001610">
    <property type="entry name" value="PAC"/>
</dbReference>
<dbReference type="NCBIfam" id="TIGR00229">
    <property type="entry name" value="sensory_box"/>
    <property type="match status" value="1"/>
</dbReference>
<dbReference type="Pfam" id="PF03707">
    <property type="entry name" value="MHYT"/>
    <property type="match status" value="2"/>
</dbReference>
<evidence type="ECO:0000259" key="5">
    <source>
        <dbReference type="PROSITE" id="PS50887"/>
    </source>
</evidence>
<evidence type="ECO:0000256" key="1">
    <source>
        <dbReference type="PROSITE-ProRule" id="PRU00244"/>
    </source>
</evidence>
<feature type="transmembrane region" description="Helical" evidence="1">
    <location>
        <begin position="113"/>
        <end position="133"/>
    </location>
</feature>
<organism evidence="7 8">
    <name type="scientific">Novosphingobium umbonatum</name>
    <dbReference type="NCBI Taxonomy" id="1908524"/>
    <lineage>
        <taxon>Bacteria</taxon>
        <taxon>Pseudomonadati</taxon>
        <taxon>Pseudomonadota</taxon>
        <taxon>Alphaproteobacteria</taxon>
        <taxon>Sphingomonadales</taxon>
        <taxon>Sphingomonadaceae</taxon>
        <taxon>Novosphingobium</taxon>
    </lineage>
</organism>
<dbReference type="Gene3D" id="3.30.450.20">
    <property type="entry name" value="PAS domain"/>
    <property type="match status" value="2"/>
</dbReference>
<dbReference type="EMBL" id="SACO01000003">
    <property type="protein sequence ID" value="RVU06334.1"/>
    <property type="molecule type" value="Genomic_DNA"/>
</dbReference>
<name>A0A3S2VEV3_9SPHN</name>
<dbReference type="InterPro" id="IPR000700">
    <property type="entry name" value="PAS-assoc_C"/>
</dbReference>
<dbReference type="InterPro" id="IPR000014">
    <property type="entry name" value="PAS"/>
</dbReference>
<dbReference type="Pfam" id="PF00990">
    <property type="entry name" value="GGDEF"/>
    <property type="match status" value="1"/>
</dbReference>
<dbReference type="CDD" id="cd01949">
    <property type="entry name" value="GGDEF"/>
    <property type="match status" value="1"/>
</dbReference>
<protein>
    <submittedName>
        <fullName evidence="7">EAL domain-containing protein</fullName>
    </submittedName>
</protein>
<feature type="transmembrane region" description="Helical" evidence="1">
    <location>
        <begin position="148"/>
        <end position="165"/>
    </location>
</feature>
<dbReference type="Gene3D" id="3.20.20.450">
    <property type="entry name" value="EAL domain"/>
    <property type="match status" value="1"/>
</dbReference>
<dbReference type="InterPro" id="IPR043128">
    <property type="entry name" value="Rev_trsase/Diguanyl_cyclase"/>
</dbReference>